<keyword evidence="5 7" id="KW-0645">Protease</keyword>
<evidence type="ECO:0000256" key="4">
    <source>
        <dbReference type="PIRSR" id="PIRSR601461-2"/>
    </source>
</evidence>
<feature type="domain" description="Peptidase A1" evidence="6">
    <location>
        <begin position="1"/>
        <end position="315"/>
    </location>
</feature>
<organism evidence="7 8">
    <name type="scientific">Hyaloscypha variabilis (strain UAMH 11265 / GT02V1 / F)</name>
    <name type="common">Meliniomyces variabilis</name>
    <dbReference type="NCBI Taxonomy" id="1149755"/>
    <lineage>
        <taxon>Eukaryota</taxon>
        <taxon>Fungi</taxon>
        <taxon>Dikarya</taxon>
        <taxon>Ascomycota</taxon>
        <taxon>Pezizomycotina</taxon>
        <taxon>Leotiomycetes</taxon>
        <taxon>Helotiales</taxon>
        <taxon>Hyaloscyphaceae</taxon>
        <taxon>Hyaloscypha</taxon>
        <taxon>Hyaloscypha variabilis</taxon>
    </lineage>
</organism>
<evidence type="ECO:0000313" key="7">
    <source>
        <dbReference type="EMBL" id="PMD48108.1"/>
    </source>
</evidence>
<evidence type="ECO:0000256" key="5">
    <source>
        <dbReference type="RuleBase" id="RU000454"/>
    </source>
</evidence>
<dbReference type="STRING" id="1149755.A0A2J6SBF6"/>
<protein>
    <submittedName>
        <fullName evidence="7">Acid protease</fullName>
    </submittedName>
</protein>
<dbReference type="InterPro" id="IPR033121">
    <property type="entry name" value="PEPTIDASE_A1"/>
</dbReference>
<sequence length="341" mass="36159">ITAQIGSPPQTVYVQLDTGSNELWVYSNCDESDSPSICADFGIYDPTKSSTSTDTEVEFGITYGKGSVNGIYYIDTVALAGISLPTTQFGVATTSSALFDGIMGVSFGYPYNTLYYNVIDKLYADGKTNSKLFSLGLGSATTAEGEIVFGGIDTMKYSGYLALIPILFPGPDGSYRYWVNLNSLGNTQPGASSSNVYTVTDYSLSVILDSGTTLSYIPQALFNLVLADFPEAAQQSSGIYSVPCSYVTESGTIDFGFGNMIIHVPYSQFIYQPSAGSCYLGFLPSASGDIPILGDTFLRGAYVVYDQSQTSIYLANYVNCGSSLVAVPAGYGAASAFKGQC</sequence>
<gene>
    <name evidence="7" type="ORF">L207DRAFT_409362</name>
</gene>
<proteinExistence type="inferred from homology"/>
<dbReference type="OrthoDB" id="771136at2759"/>
<dbReference type="PROSITE" id="PS51767">
    <property type="entry name" value="PEPTIDASE_A1"/>
    <property type="match status" value="1"/>
</dbReference>
<name>A0A2J6SBF6_HYAVF</name>
<accession>A0A2J6SBF6</accession>
<dbReference type="InterPro" id="IPR021109">
    <property type="entry name" value="Peptidase_aspartic_dom_sf"/>
</dbReference>
<reference evidence="7 8" key="1">
    <citation type="submission" date="2016-04" db="EMBL/GenBank/DDBJ databases">
        <title>A degradative enzymes factory behind the ericoid mycorrhizal symbiosis.</title>
        <authorList>
            <consortium name="DOE Joint Genome Institute"/>
            <person name="Martino E."/>
            <person name="Morin E."/>
            <person name="Grelet G."/>
            <person name="Kuo A."/>
            <person name="Kohler A."/>
            <person name="Daghino S."/>
            <person name="Barry K."/>
            <person name="Choi C."/>
            <person name="Cichocki N."/>
            <person name="Clum A."/>
            <person name="Copeland A."/>
            <person name="Hainaut M."/>
            <person name="Haridas S."/>
            <person name="Labutti K."/>
            <person name="Lindquist E."/>
            <person name="Lipzen A."/>
            <person name="Khouja H.-R."/>
            <person name="Murat C."/>
            <person name="Ohm R."/>
            <person name="Olson A."/>
            <person name="Spatafora J."/>
            <person name="Veneault-Fourrey C."/>
            <person name="Henrissat B."/>
            <person name="Grigoriev I."/>
            <person name="Martin F."/>
            <person name="Perotto S."/>
        </authorList>
    </citation>
    <scope>NUCLEOTIDE SEQUENCE [LARGE SCALE GENOMIC DNA]</scope>
    <source>
        <strain evidence="7 8">F</strain>
    </source>
</reference>
<evidence type="ECO:0000256" key="3">
    <source>
        <dbReference type="PIRSR" id="PIRSR601461-1"/>
    </source>
</evidence>
<feature type="active site" evidence="3">
    <location>
        <position position="17"/>
    </location>
</feature>
<feature type="disulfide bond" evidence="4">
    <location>
        <begin position="244"/>
        <end position="278"/>
    </location>
</feature>
<keyword evidence="4" id="KW-1015">Disulfide bond</keyword>
<dbReference type="AlphaFoldDB" id="A0A2J6SBF6"/>
<feature type="active site" evidence="3">
    <location>
        <position position="209"/>
    </location>
</feature>
<evidence type="ECO:0000256" key="2">
    <source>
        <dbReference type="ARBA" id="ARBA00022750"/>
    </source>
</evidence>
<dbReference type="PANTHER" id="PTHR47966:SF65">
    <property type="entry name" value="ASPARTIC-TYPE ENDOPEPTIDASE"/>
    <property type="match status" value="1"/>
</dbReference>
<dbReference type="PANTHER" id="PTHR47966">
    <property type="entry name" value="BETA-SITE APP-CLEAVING ENZYME, ISOFORM A-RELATED"/>
    <property type="match status" value="1"/>
</dbReference>
<dbReference type="EMBL" id="KZ613937">
    <property type="protein sequence ID" value="PMD48108.1"/>
    <property type="molecule type" value="Genomic_DNA"/>
</dbReference>
<evidence type="ECO:0000313" key="8">
    <source>
        <dbReference type="Proteomes" id="UP000235786"/>
    </source>
</evidence>
<evidence type="ECO:0000259" key="6">
    <source>
        <dbReference type="PROSITE" id="PS51767"/>
    </source>
</evidence>
<dbReference type="Pfam" id="PF00026">
    <property type="entry name" value="Asp"/>
    <property type="match status" value="1"/>
</dbReference>
<feature type="non-terminal residue" evidence="7">
    <location>
        <position position="1"/>
    </location>
</feature>
<dbReference type="SUPFAM" id="SSF50630">
    <property type="entry name" value="Acid proteases"/>
    <property type="match status" value="1"/>
</dbReference>
<evidence type="ECO:0000256" key="1">
    <source>
        <dbReference type="ARBA" id="ARBA00007447"/>
    </source>
</evidence>
<dbReference type="InterPro" id="IPR001461">
    <property type="entry name" value="Aspartic_peptidase_A1"/>
</dbReference>
<keyword evidence="2 5" id="KW-0064">Aspartyl protease</keyword>
<feature type="non-terminal residue" evidence="7">
    <location>
        <position position="341"/>
    </location>
</feature>
<dbReference type="Proteomes" id="UP000235786">
    <property type="component" value="Unassembled WGS sequence"/>
</dbReference>
<comment type="similarity">
    <text evidence="1 5">Belongs to the peptidase A1 family.</text>
</comment>
<dbReference type="GO" id="GO:0006508">
    <property type="term" value="P:proteolysis"/>
    <property type="evidence" value="ECO:0007669"/>
    <property type="project" value="UniProtKB-KW"/>
</dbReference>
<dbReference type="InterPro" id="IPR001969">
    <property type="entry name" value="Aspartic_peptidase_AS"/>
</dbReference>
<dbReference type="PRINTS" id="PR00792">
    <property type="entry name" value="PEPSIN"/>
</dbReference>
<keyword evidence="8" id="KW-1185">Reference proteome</keyword>
<dbReference type="Gene3D" id="2.40.70.10">
    <property type="entry name" value="Acid Proteases"/>
    <property type="match status" value="2"/>
</dbReference>
<keyword evidence="5" id="KW-0378">Hydrolase</keyword>
<dbReference type="PROSITE" id="PS00141">
    <property type="entry name" value="ASP_PROTEASE"/>
    <property type="match status" value="1"/>
</dbReference>
<dbReference type="GO" id="GO:0004190">
    <property type="term" value="F:aspartic-type endopeptidase activity"/>
    <property type="evidence" value="ECO:0007669"/>
    <property type="project" value="UniProtKB-KW"/>
</dbReference>